<feature type="domain" description="GHMP kinase N-terminal" evidence="10">
    <location>
        <begin position="66"/>
        <end position="144"/>
    </location>
</feature>
<comment type="caution">
    <text evidence="12">The sequence shown here is derived from an EMBL/GenBank/DDBJ whole genome shotgun (WGS) entry which is preliminary data.</text>
</comment>
<gene>
    <name evidence="9" type="primary">ispE</name>
    <name evidence="12" type="ORF">AKG39_03395</name>
</gene>
<dbReference type="PANTHER" id="PTHR43527:SF2">
    <property type="entry name" value="4-DIPHOSPHOCYTIDYL-2-C-METHYL-D-ERYTHRITOL KINASE, CHLOROPLASTIC"/>
    <property type="match status" value="1"/>
</dbReference>
<organism evidence="12 13">
    <name type="scientific">Acetobacterium bakii</name>
    <dbReference type="NCBI Taxonomy" id="52689"/>
    <lineage>
        <taxon>Bacteria</taxon>
        <taxon>Bacillati</taxon>
        <taxon>Bacillota</taxon>
        <taxon>Clostridia</taxon>
        <taxon>Eubacteriales</taxon>
        <taxon>Eubacteriaceae</taxon>
        <taxon>Acetobacterium</taxon>
    </lineage>
</organism>
<dbReference type="UniPathway" id="UPA00056">
    <property type="reaction ID" value="UER00094"/>
</dbReference>
<comment type="similarity">
    <text evidence="1 9">Belongs to the GHMP kinase family. IspE subfamily.</text>
</comment>
<evidence type="ECO:0000313" key="12">
    <source>
        <dbReference type="EMBL" id="KNZ42785.1"/>
    </source>
</evidence>
<feature type="domain" description="GHMP kinase C-terminal" evidence="11">
    <location>
        <begin position="199"/>
        <end position="274"/>
    </location>
</feature>
<dbReference type="AlphaFoldDB" id="A0A0L6U4Q8"/>
<keyword evidence="7 9" id="KW-0067">ATP-binding</keyword>
<dbReference type="GO" id="GO:0019288">
    <property type="term" value="P:isopentenyl diphosphate biosynthetic process, methylerythritol 4-phosphate pathway"/>
    <property type="evidence" value="ECO:0007669"/>
    <property type="project" value="UniProtKB-UniRule"/>
</dbReference>
<evidence type="ECO:0000256" key="6">
    <source>
        <dbReference type="ARBA" id="ARBA00022777"/>
    </source>
</evidence>
<sequence length="283" mass="31303">MDKIIVKARAKVNLSLDVLGTREDGYHEMQMVNHSIELHDTLTFEACDEEVNLTSNIKGIPLDEKNLVIKAMRKLQTYADIDKGIKIHLVKRIPYKAGLAGGSSDAAATLKGLNTLWHLGLTRQELLEIGAAIGADVPYCLMGGTALVEGIGEKIIPLPPIKKLYVVVVKPNVNISTPWAFRALDHHVIQKRPDIPGVIRSLEAEDYTELRQAMGNVFEPLVAAKFLEVNDIKHGLLDHGAAASIMTGSGPTVIGYFPLKAEAWNVWKMFSKKYRMCFLSETY</sequence>
<dbReference type="PATRIC" id="fig|52689.4.peg.3721"/>
<dbReference type="InterPro" id="IPR013750">
    <property type="entry name" value="GHMP_kinase_C_dom"/>
</dbReference>
<dbReference type="Gene3D" id="3.30.70.890">
    <property type="entry name" value="GHMP kinase, C-terminal domain"/>
    <property type="match status" value="1"/>
</dbReference>
<evidence type="ECO:0000259" key="10">
    <source>
        <dbReference type="Pfam" id="PF00288"/>
    </source>
</evidence>
<dbReference type="Pfam" id="PF08544">
    <property type="entry name" value="GHMP_kinases_C"/>
    <property type="match status" value="1"/>
</dbReference>
<evidence type="ECO:0000256" key="3">
    <source>
        <dbReference type="ARBA" id="ARBA00017473"/>
    </source>
</evidence>
<keyword evidence="6 9" id="KW-0418">Kinase</keyword>
<keyword evidence="9" id="KW-0414">Isoprene biosynthesis</keyword>
<dbReference type="STRING" id="52689.AKG39_03395"/>
<evidence type="ECO:0000256" key="5">
    <source>
        <dbReference type="ARBA" id="ARBA00022741"/>
    </source>
</evidence>
<comment type="pathway">
    <text evidence="9">Isoprenoid biosynthesis; isopentenyl diphosphate biosynthesis via DXP pathway; isopentenyl diphosphate from 1-deoxy-D-xylulose 5-phosphate: step 3/6.</text>
</comment>
<feature type="active site" evidence="9">
    <location>
        <position position="11"/>
    </location>
</feature>
<dbReference type="OrthoDB" id="9809438at2"/>
<dbReference type="PANTHER" id="PTHR43527">
    <property type="entry name" value="4-DIPHOSPHOCYTIDYL-2-C-METHYL-D-ERYTHRITOL KINASE, CHLOROPLASTIC"/>
    <property type="match status" value="1"/>
</dbReference>
<dbReference type="EC" id="2.7.1.148" evidence="2 9"/>
<evidence type="ECO:0000313" key="13">
    <source>
        <dbReference type="Proteomes" id="UP000036873"/>
    </source>
</evidence>
<feature type="active site" evidence="9">
    <location>
        <position position="136"/>
    </location>
</feature>
<dbReference type="GO" id="GO:0016114">
    <property type="term" value="P:terpenoid biosynthetic process"/>
    <property type="evidence" value="ECO:0007669"/>
    <property type="project" value="UniProtKB-UniRule"/>
</dbReference>
<keyword evidence="5 9" id="KW-0547">Nucleotide-binding</keyword>
<dbReference type="EMBL" id="LGYO01000008">
    <property type="protein sequence ID" value="KNZ42785.1"/>
    <property type="molecule type" value="Genomic_DNA"/>
</dbReference>
<keyword evidence="4 9" id="KW-0808">Transferase</keyword>
<feature type="binding site" evidence="9">
    <location>
        <begin position="94"/>
        <end position="104"/>
    </location>
    <ligand>
        <name>ATP</name>
        <dbReference type="ChEBI" id="CHEBI:30616"/>
    </ligand>
</feature>
<dbReference type="SUPFAM" id="SSF54211">
    <property type="entry name" value="Ribosomal protein S5 domain 2-like"/>
    <property type="match status" value="1"/>
</dbReference>
<dbReference type="InterPro" id="IPR014721">
    <property type="entry name" value="Ribsml_uS5_D2-typ_fold_subgr"/>
</dbReference>
<keyword evidence="13" id="KW-1185">Reference proteome</keyword>
<dbReference type="Gene3D" id="3.30.230.10">
    <property type="match status" value="1"/>
</dbReference>
<comment type="catalytic activity">
    <reaction evidence="9">
        <text>4-CDP-2-C-methyl-D-erythritol + ATP = 4-CDP-2-C-methyl-D-erythritol 2-phosphate + ADP + H(+)</text>
        <dbReference type="Rhea" id="RHEA:18437"/>
        <dbReference type="ChEBI" id="CHEBI:15378"/>
        <dbReference type="ChEBI" id="CHEBI:30616"/>
        <dbReference type="ChEBI" id="CHEBI:57823"/>
        <dbReference type="ChEBI" id="CHEBI:57919"/>
        <dbReference type="ChEBI" id="CHEBI:456216"/>
        <dbReference type="EC" id="2.7.1.148"/>
    </reaction>
</comment>
<dbReference type="InterPro" id="IPR006204">
    <property type="entry name" value="GHMP_kinase_N_dom"/>
</dbReference>
<evidence type="ECO:0000256" key="1">
    <source>
        <dbReference type="ARBA" id="ARBA00009684"/>
    </source>
</evidence>
<evidence type="ECO:0000259" key="11">
    <source>
        <dbReference type="Pfam" id="PF08544"/>
    </source>
</evidence>
<dbReference type="Pfam" id="PF00288">
    <property type="entry name" value="GHMP_kinases_N"/>
    <property type="match status" value="1"/>
</dbReference>
<dbReference type="SUPFAM" id="SSF55060">
    <property type="entry name" value="GHMP Kinase, C-terminal domain"/>
    <property type="match status" value="1"/>
</dbReference>
<dbReference type="InterPro" id="IPR036554">
    <property type="entry name" value="GHMP_kinase_C_sf"/>
</dbReference>
<dbReference type="Proteomes" id="UP000036873">
    <property type="component" value="Unassembled WGS sequence"/>
</dbReference>
<dbReference type="GO" id="GO:0050515">
    <property type="term" value="F:4-(cytidine 5'-diphospho)-2-C-methyl-D-erythritol kinase activity"/>
    <property type="evidence" value="ECO:0007669"/>
    <property type="project" value="UniProtKB-UniRule"/>
</dbReference>
<evidence type="ECO:0000256" key="9">
    <source>
        <dbReference type="HAMAP-Rule" id="MF_00061"/>
    </source>
</evidence>
<dbReference type="GO" id="GO:0005524">
    <property type="term" value="F:ATP binding"/>
    <property type="evidence" value="ECO:0007669"/>
    <property type="project" value="UniProtKB-UniRule"/>
</dbReference>
<comment type="function">
    <text evidence="9">Catalyzes the phosphorylation of the position 2 hydroxy group of 4-diphosphocytidyl-2C-methyl-D-erythritol.</text>
</comment>
<evidence type="ECO:0000256" key="7">
    <source>
        <dbReference type="ARBA" id="ARBA00022840"/>
    </source>
</evidence>
<name>A0A0L6U4Q8_9FIRM</name>
<dbReference type="InterPro" id="IPR020568">
    <property type="entry name" value="Ribosomal_Su5_D2-typ_SF"/>
</dbReference>
<evidence type="ECO:0000256" key="2">
    <source>
        <dbReference type="ARBA" id="ARBA00012052"/>
    </source>
</evidence>
<evidence type="ECO:0000256" key="4">
    <source>
        <dbReference type="ARBA" id="ARBA00022679"/>
    </source>
</evidence>
<dbReference type="HAMAP" id="MF_00061">
    <property type="entry name" value="IspE"/>
    <property type="match status" value="1"/>
</dbReference>
<protein>
    <recommendedName>
        <fullName evidence="3 9">4-diphosphocytidyl-2-C-methyl-D-erythritol kinase</fullName>
        <shortName evidence="9">CMK</shortName>
        <ecNumber evidence="2 9">2.7.1.148</ecNumber>
    </recommendedName>
    <alternativeName>
        <fullName evidence="8 9">4-(cytidine-5'-diphospho)-2-C-methyl-D-erythritol kinase</fullName>
    </alternativeName>
</protein>
<reference evidence="13" key="1">
    <citation type="submission" date="2015-07" db="EMBL/GenBank/DDBJ databases">
        <title>Draft genome sequence of Acetobacterium bakii DSM 8293, a potential psychrophilic chemical producer through syngas fermentation.</title>
        <authorList>
            <person name="Song Y."/>
            <person name="Hwang S."/>
            <person name="Cho B.-K."/>
        </authorList>
    </citation>
    <scope>NUCLEOTIDE SEQUENCE [LARGE SCALE GENOMIC DNA]</scope>
    <source>
        <strain evidence="13">DSM 8239</strain>
    </source>
</reference>
<dbReference type="InterPro" id="IPR004424">
    <property type="entry name" value="IspE"/>
</dbReference>
<proteinExistence type="inferred from homology"/>
<dbReference type="PIRSF" id="PIRSF010376">
    <property type="entry name" value="IspE"/>
    <property type="match status" value="1"/>
</dbReference>
<accession>A0A0L6U4Q8</accession>
<dbReference type="NCBIfam" id="TIGR00154">
    <property type="entry name" value="ispE"/>
    <property type="match status" value="1"/>
</dbReference>
<evidence type="ECO:0000256" key="8">
    <source>
        <dbReference type="ARBA" id="ARBA00032554"/>
    </source>
</evidence>
<dbReference type="RefSeq" id="WP_050738956.1">
    <property type="nucleotide sequence ID" value="NZ_LGYO01000008.1"/>
</dbReference>